<dbReference type="AlphaFoldDB" id="E4ZQH1"/>
<dbReference type="VEuPathDB" id="FungiDB:LEMA_P036500.1"/>
<protein>
    <submittedName>
        <fullName evidence="1">Predicted protein</fullName>
    </submittedName>
</protein>
<organism evidence="2">
    <name type="scientific">Leptosphaeria maculans (strain JN3 / isolate v23.1.3 / race Av1-4-5-6-7-8)</name>
    <name type="common">Blackleg fungus</name>
    <name type="synonym">Phoma lingam</name>
    <dbReference type="NCBI Taxonomy" id="985895"/>
    <lineage>
        <taxon>Eukaryota</taxon>
        <taxon>Fungi</taxon>
        <taxon>Dikarya</taxon>
        <taxon>Ascomycota</taxon>
        <taxon>Pezizomycotina</taxon>
        <taxon>Dothideomycetes</taxon>
        <taxon>Pleosporomycetidae</taxon>
        <taxon>Pleosporales</taxon>
        <taxon>Pleosporineae</taxon>
        <taxon>Leptosphaeriaceae</taxon>
        <taxon>Plenodomus</taxon>
        <taxon>Plenodomus lingam/Leptosphaeria maculans species complex</taxon>
    </lineage>
</organism>
<accession>E4ZQH1</accession>
<reference evidence="2" key="1">
    <citation type="journal article" date="2011" name="Nat. Commun.">
        <title>Effector diversification within compartments of the Leptosphaeria maculans genome affected by Repeat-Induced Point mutations.</title>
        <authorList>
            <person name="Rouxel T."/>
            <person name="Grandaubert J."/>
            <person name="Hane J.K."/>
            <person name="Hoede C."/>
            <person name="van de Wouw A.P."/>
            <person name="Couloux A."/>
            <person name="Dominguez V."/>
            <person name="Anthouard V."/>
            <person name="Bally P."/>
            <person name="Bourras S."/>
            <person name="Cozijnsen A.J."/>
            <person name="Ciuffetti L.M."/>
            <person name="Degrave A."/>
            <person name="Dilmaghani A."/>
            <person name="Duret L."/>
            <person name="Fudal I."/>
            <person name="Goodwin S.B."/>
            <person name="Gout L."/>
            <person name="Glaser N."/>
            <person name="Linglin J."/>
            <person name="Kema G.H.J."/>
            <person name="Lapalu N."/>
            <person name="Lawrence C.B."/>
            <person name="May K."/>
            <person name="Meyer M."/>
            <person name="Ollivier B."/>
            <person name="Poulain J."/>
            <person name="Schoch C.L."/>
            <person name="Simon A."/>
            <person name="Spatafora J.W."/>
            <person name="Stachowiak A."/>
            <person name="Turgeon B.G."/>
            <person name="Tyler B.M."/>
            <person name="Vincent D."/>
            <person name="Weissenbach J."/>
            <person name="Amselem J."/>
            <person name="Quesneville H."/>
            <person name="Oliver R.P."/>
            <person name="Wincker P."/>
            <person name="Balesdent M.-H."/>
            <person name="Howlett B.J."/>
        </authorList>
    </citation>
    <scope>NUCLEOTIDE SEQUENCE [LARGE SCALE GENOMIC DNA]</scope>
    <source>
        <strain evidence="2">JN3 / isolate v23.1.3 / race Av1-4-5-6-7-8</strain>
    </source>
</reference>
<dbReference type="HOGENOM" id="CLU_2097308_0_0_1"/>
<name>E4ZQH1_LEPMJ</name>
<evidence type="ECO:0000313" key="1">
    <source>
        <dbReference type="EMBL" id="CBX93976.1"/>
    </source>
</evidence>
<dbReference type="EMBL" id="FP929116">
    <property type="protein sequence ID" value="CBX93976.1"/>
    <property type="molecule type" value="Genomic_DNA"/>
</dbReference>
<evidence type="ECO:0000313" key="2">
    <source>
        <dbReference type="Proteomes" id="UP000002668"/>
    </source>
</evidence>
<dbReference type="Proteomes" id="UP000002668">
    <property type="component" value="Genome"/>
</dbReference>
<proteinExistence type="predicted"/>
<sequence>MLSLPSPSPQAYLNAAVLCLGAAATCEPMFPHLQTRQTHTRVLFGPTTTRAAALATERLRLQLYRAGKEKSICKACKWPDQPSKHHVQPSCPVTLALPLRSTALNLPTVWLCIIQT</sequence>
<dbReference type="InParanoid" id="E4ZQH1"/>
<keyword evidence="2" id="KW-1185">Reference proteome</keyword>
<gene>
    <name evidence="1" type="ORF">LEMA_P036500.1</name>
</gene>